<dbReference type="STRING" id="1185876.BN8_03807"/>
<keyword evidence="1" id="KW-0812">Transmembrane</keyword>
<feature type="transmembrane region" description="Helical" evidence="1">
    <location>
        <begin position="33"/>
        <end position="55"/>
    </location>
</feature>
<keyword evidence="1" id="KW-0472">Membrane</keyword>
<protein>
    <submittedName>
        <fullName evidence="2">Uncharacterized protein</fullName>
    </submittedName>
</protein>
<sequence length="63" mass="7183">MNRGSKLTIGLITLLGALQLVHAYTTYLQFGRIDWLKMLAALPCFGVSISGYFWLKRNPHRTE</sequence>
<proteinExistence type="predicted"/>
<reference evidence="2 3" key="1">
    <citation type="journal article" date="2012" name="J. Bacteriol.">
        <title>Genome Sequence of the Filamentous Bacterium Fibrisoma limi BUZ 3T.</title>
        <authorList>
            <person name="Filippini M."/>
            <person name="Qi W."/>
            <person name="Jaenicke S."/>
            <person name="Goesmann A."/>
            <person name="Smits T.H."/>
            <person name="Bagheri H.C."/>
        </authorList>
    </citation>
    <scope>NUCLEOTIDE SEQUENCE [LARGE SCALE GENOMIC DNA]</scope>
    <source>
        <strain evidence="3">BUZ 3T</strain>
    </source>
</reference>
<gene>
    <name evidence="2" type="ORF">BN8_03807</name>
</gene>
<dbReference type="RefSeq" id="WP_009283191.1">
    <property type="nucleotide sequence ID" value="NZ_CAIT01000007.1"/>
</dbReference>
<dbReference type="AlphaFoldDB" id="I2GL39"/>
<keyword evidence="1" id="KW-1133">Transmembrane helix</keyword>
<organism evidence="2 3">
    <name type="scientific">Fibrisoma limi BUZ 3</name>
    <dbReference type="NCBI Taxonomy" id="1185876"/>
    <lineage>
        <taxon>Bacteria</taxon>
        <taxon>Pseudomonadati</taxon>
        <taxon>Bacteroidota</taxon>
        <taxon>Cytophagia</taxon>
        <taxon>Cytophagales</taxon>
        <taxon>Spirosomataceae</taxon>
        <taxon>Fibrisoma</taxon>
    </lineage>
</organism>
<evidence type="ECO:0000313" key="2">
    <source>
        <dbReference type="EMBL" id="CCH54615.1"/>
    </source>
</evidence>
<dbReference type="Proteomes" id="UP000009309">
    <property type="component" value="Unassembled WGS sequence"/>
</dbReference>
<dbReference type="EMBL" id="CAIT01000007">
    <property type="protein sequence ID" value="CCH54615.1"/>
    <property type="molecule type" value="Genomic_DNA"/>
</dbReference>
<keyword evidence="3" id="KW-1185">Reference proteome</keyword>
<comment type="caution">
    <text evidence="2">The sequence shown here is derived from an EMBL/GenBank/DDBJ whole genome shotgun (WGS) entry which is preliminary data.</text>
</comment>
<name>I2GL39_9BACT</name>
<evidence type="ECO:0000256" key="1">
    <source>
        <dbReference type="SAM" id="Phobius"/>
    </source>
</evidence>
<evidence type="ECO:0000313" key="3">
    <source>
        <dbReference type="Proteomes" id="UP000009309"/>
    </source>
</evidence>
<accession>I2GL39</accession>